<sequence length="568" mass="64697">MIKRDRVVVLLGAGFICLCVFIFAGYLSGQTVSHMEVVKILSNAAEKQKAVSIDVLVLDNDSRSFTVFPVSNYENRLFRCLAFSQGVYVNDLPLYDFHILEEPGTSVQPFLPAVLKRKGYMRFGLNRIIGITELPESPLYERIEFIRGELARIGRELALNARNGLPLQITFKDGRQIRGLIDAADPAYIQALLYAGKNDKGVDALYTEFISRFNSEVPVAVPVDASDASFQREINRYGNKPFSDRPGLFTNTYTWMGRSDIGLRGSLEAMASQLDHIQYSSLFSVRILGMKGEIHDLTLGDVSEIVSVERIPDETIVRNSRQYYEHFEGVCGKLRHVWNEDPSQTVYVEFSDRPFFAGKLVEYVPPYHNSSIYHLVLANEQGDFVIIRSPFFVKSLYFDKELNVVEREEIEGKMAVLRRSVEPANPLVIDEGTELPLKVRSGEKFTRHTTLKIAAVKHIGPENTDAYAVHPLYDANKSDMFVEINFTLTNPNLQGNQLTVYYDEFSLYSSGRFYPMHCFFDAQRNITDAISIDYAERIFTVVFKVPRLPDDAYLRYSDMEPVKIIFKK</sequence>
<gene>
    <name evidence="2" type="ORF">C4541_13565</name>
</gene>
<keyword evidence="1" id="KW-1133">Transmembrane helix</keyword>
<evidence type="ECO:0000313" key="2">
    <source>
        <dbReference type="EMBL" id="RJP55930.1"/>
    </source>
</evidence>
<dbReference type="AlphaFoldDB" id="A0A3A4QVA8"/>
<dbReference type="EMBL" id="QZJZ01000105">
    <property type="protein sequence ID" value="RJP55930.1"/>
    <property type="molecule type" value="Genomic_DNA"/>
</dbReference>
<protein>
    <submittedName>
        <fullName evidence="2">Uncharacterized protein</fullName>
    </submittedName>
</protein>
<organism evidence="2 3">
    <name type="scientific">Candidatus Auribacter fodinae</name>
    <dbReference type="NCBI Taxonomy" id="2093366"/>
    <lineage>
        <taxon>Bacteria</taxon>
        <taxon>Pseudomonadati</taxon>
        <taxon>Candidatus Auribacterota</taxon>
        <taxon>Candidatus Auribacteria</taxon>
        <taxon>Candidatus Auribacterales</taxon>
        <taxon>Candidatus Auribacteraceae</taxon>
        <taxon>Candidatus Auribacter</taxon>
    </lineage>
</organism>
<evidence type="ECO:0000313" key="3">
    <source>
        <dbReference type="Proteomes" id="UP000266426"/>
    </source>
</evidence>
<keyword evidence="1" id="KW-0812">Transmembrane</keyword>
<comment type="caution">
    <text evidence="2">The sequence shown here is derived from an EMBL/GenBank/DDBJ whole genome shotgun (WGS) entry which is preliminary data.</text>
</comment>
<evidence type="ECO:0000256" key="1">
    <source>
        <dbReference type="SAM" id="Phobius"/>
    </source>
</evidence>
<dbReference type="Proteomes" id="UP000266426">
    <property type="component" value="Unassembled WGS sequence"/>
</dbReference>
<reference evidence="2 3" key="1">
    <citation type="journal article" date="2017" name="ISME J.">
        <title>Energy and carbon metabolisms in a deep terrestrial subsurface fluid microbial community.</title>
        <authorList>
            <person name="Momper L."/>
            <person name="Jungbluth S.P."/>
            <person name="Lee M.D."/>
            <person name="Amend J.P."/>
        </authorList>
    </citation>
    <scope>NUCLEOTIDE SEQUENCE [LARGE SCALE GENOMIC DNA]</scope>
    <source>
        <strain evidence="2">SURF_26</strain>
    </source>
</reference>
<proteinExistence type="predicted"/>
<keyword evidence="1" id="KW-0472">Membrane</keyword>
<name>A0A3A4QVA8_9BACT</name>
<accession>A0A3A4QVA8</accession>
<feature type="transmembrane region" description="Helical" evidence="1">
    <location>
        <begin position="7"/>
        <end position="27"/>
    </location>
</feature>